<dbReference type="PANTHER" id="PTHR44329:SF288">
    <property type="entry name" value="MITOGEN-ACTIVATED PROTEIN KINASE KINASE KINASE 20"/>
    <property type="match status" value="1"/>
</dbReference>
<evidence type="ECO:0000256" key="3">
    <source>
        <dbReference type="ARBA" id="ARBA00022777"/>
    </source>
</evidence>
<dbReference type="SUPFAM" id="SSF56112">
    <property type="entry name" value="Protein kinase-like (PK-like)"/>
    <property type="match status" value="1"/>
</dbReference>
<dbReference type="Pfam" id="PF00069">
    <property type="entry name" value="Pkinase"/>
    <property type="match status" value="2"/>
</dbReference>
<evidence type="ECO:0000256" key="1">
    <source>
        <dbReference type="ARBA" id="ARBA00022679"/>
    </source>
</evidence>
<gene>
    <name evidence="6" type="ORF">GUITHDRAFT_166781</name>
</gene>
<dbReference type="EnsemblProtists" id="EKX32013">
    <property type="protein sequence ID" value="EKX32013"/>
    <property type="gene ID" value="GUITHDRAFT_166781"/>
</dbReference>
<reference evidence="6 8" key="1">
    <citation type="journal article" date="2012" name="Nature">
        <title>Algal genomes reveal evolutionary mosaicism and the fate of nucleomorphs.</title>
        <authorList>
            <consortium name="DOE Joint Genome Institute"/>
            <person name="Curtis B.A."/>
            <person name="Tanifuji G."/>
            <person name="Burki F."/>
            <person name="Gruber A."/>
            <person name="Irimia M."/>
            <person name="Maruyama S."/>
            <person name="Arias M.C."/>
            <person name="Ball S.G."/>
            <person name="Gile G.H."/>
            <person name="Hirakawa Y."/>
            <person name="Hopkins J.F."/>
            <person name="Kuo A."/>
            <person name="Rensing S.A."/>
            <person name="Schmutz J."/>
            <person name="Symeonidi A."/>
            <person name="Elias M."/>
            <person name="Eveleigh R.J."/>
            <person name="Herman E.K."/>
            <person name="Klute M.J."/>
            <person name="Nakayama T."/>
            <person name="Obornik M."/>
            <person name="Reyes-Prieto A."/>
            <person name="Armbrust E.V."/>
            <person name="Aves S.J."/>
            <person name="Beiko R.G."/>
            <person name="Coutinho P."/>
            <person name="Dacks J.B."/>
            <person name="Durnford D.G."/>
            <person name="Fast N.M."/>
            <person name="Green B.R."/>
            <person name="Grisdale C.J."/>
            <person name="Hempel F."/>
            <person name="Henrissat B."/>
            <person name="Hoppner M.P."/>
            <person name="Ishida K."/>
            <person name="Kim E."/>
            <person name="Koreny L."/>
            <person name="Kroth P.G."/>
            <person name="Liu Y."/>
            <person name="Malik S.B."/>
            <person name="Maier U.G."/>
            <person name="McRose D."/>
            <person name="Mock T."/>
            <person name="Neilson J.A."/>
            <person name="Onodera N.T."/>
            <person name="Poole A.M."/>
            <person name="Pritham E.J."/>
            <person name="Richards T.A."/>
            <person name="Rocap G."/>
            <person name="Roy S.W."/>
            <person name="Sarai C."/>
            <person name="Schaack S."/>
            <person name="Shirato S."/>
            <person name="Slamovits C.H."/>
            <person name="Spencer D.F."/>
            <person name="Suzuki S."/>
            <person name="Worden A.Z."/>
            <person name="Zauner S."/>
            <person name="Barry K."/>
            <person name="Bell C."/>
            <person name="Bharti A.K."/>
            <person name="Crow J.A."/>
            <person name="Grimwood J."/>
            <person name="Kramer R."/>
            <person name="Lindquist E."/>
            <person name="Lucas S."/>
            <person name="Salamov A."/>
            <person name="McFadden G.I."/>
            <person name="Lane C.E."/>
            <person name="Keeling P.J."/>
            <person name="Gray M.W."/>
            <person name="Grigoriev I.V."/>
            <person name="Archibald J.M."/>
        </authorList>
    </citation>
    <scope>NUCLEOTIDE SEQUENCE</scope>
    <source>
        <strain evidence="6 8">CCMP2712</strain>
    </source>
</reference>
<proteinExistence type="predicted"/>
<dbReference type="AlphaFoldDB" id="L1I6X6"/>
<dbReference type="HOGENOM" id="CLU_503868_0_0_1"/>
<dbReference type="GO" id="GO:0005524">
    <property type="term" value="F:ATP binding"/>
    <property type="evidence" value="ECO:0007669"/>
    <property type="project" value="UniProtKB-KW"/>
</dbReference>
<dbReference type="EMBL" id="JH993219">
    <property type="protein sequence ID" value="EKX32013.1"/>
    <property type="molecule type" value="Genomic_DNA"/>
</dbReference>
<dbReference type="GO" id="GO:0004674">
    <property type="term" value="F:protein serine/threonine kinase activity"/>
    <property type="evidence" value="ECO:0007669"/>
    <property type="project" value="TreeGrafter"/>
</dbReference>
<feature type="domain" description="Protein kinase" evidence="5">
    <location>
        <begin position="188"/>
        <end position="507"/>
    </location>
</feature>
<organism evidence="6">
    <name type="scientific">Guillardia theta (strain CCMP2712)</name>
    <name type="common">Cryptophyte</name>
    <dbReference type="NCBI Taxonomy" id="905079"/>
    <lineage>
        <taxon>Eukaryota</taxon>
        <taxon>Cryptophyceae</taxon>
        <taxon>Pyrenomonadales</taxon>
        <taxon>Geminigeraceae</taxon>
        <taxon>Guillardia</taxon>
    </lineage>
</organism>
<dbReference type="RefSeq" id="XP_005818993.1">
    <property type="nucleotide sequence ID" value="XM_005818936.1"/>
</dbReference>
<dbReference type="PANTHER" id="PTHR44329">
    <property type="entry name" value="SERINE/THREONINE-PROTEIN KINASE TNNI3K-RELATED"/>
    <property type="match status" value="1"/>
</dbReference>
<dbReference type="InterPro" id="IPR011009">
    <property type="entry name" value="Kinase-like_dom_sf"/>
</dbReference>
<evidence type="ECO:0000256" key="2">
    <source>
        <dbReference type="ARBA" id="ARBA00022741"/>
    </source>
</evidence>
<dbReference type="GO" id="GO:0004713">
    <property type="term" value="F:protein tyrosine kinase activity"/>
    <property type="evidence" value="ECO:0007669"/>
    <property type="project" value="InterPro"/>
</dbReference>
<name>L1I6X6_GUITC</name>
<evidence type="ECO:0000313" key="8">
    <source>
        <dbReference type="Proteomes" id="UP000011087"/>
    </source>
</evidence>
<dbReference type="GeneID" id="17288732"/>
<evidence type="ECO:0000313" key="6">
    <source>
        <dbReference type="EMBL" id="EKX32013.1"/>
    </source>
</evidence>
<dbReference type="KEGG" id="gtt:GUITHDRAFT_166781"/>
<dbReference type="Proteomes" id="UP000011087">
    <property type="component" value="Unassembled WGS sequence"/>
</dbReference>
<keyword evidence="1" id="KW-0808">Transferase</keyword>
<reference evidence="7" key="3">
    <citation type="submission" date="2015-06" db="UniProtKB">
        <authorList>
            <consortium name="EnsemblProtists"/>
        </authorList>
    </citation>
    <scope>IDENTIFICATION</scope>
</reference>
<dbReference type="PROSITE" id="PS50011">
    <property type="entry name" value="PROTEIN_KINASE_DOM"/>
    <property type="match status" value="1"/>
</dbReference>
<dbReference type="OrthoDB" id="114536at2759"/>
<evidence type="ECO:0000259" key="5">
    <source>
        <dbReference type="PROSITE" id="PS50011"/>
    </source>
</evidence>
<dbReference type="InterPro" id="IPR051681">
    <property type="entry name" value="Ser/Thr_Kinases-Pseudokinases"/>
</dbReference>
<dbReference type="PaxDb" id="55529-EKX32013"/>
<reference evidence="8" key="2">
    <citation type="submission" date="2012-11" db="EMBL/GenBank/DDBJ databases">
        <authorList>
            <person name="Kuo A."/>
            <person name="Curtis B.A."/>
            <person name="Tanifuji G."/>
            <person name="Burki F."/>
            <person name="Gruber A."/>
            <person name="Irimia M."/>
            <person name="Maruyama S."/>
            <person name="Arias M.C."/>
            <person name="Ball S.G."/>
            <person name="Gile G.H."/>
            <person name="Hirakawa Y."/>
            <person name="Hopkins J.F."/>
            <person name="Rensing S.A."/>
            <person name="Schmutz J."/>
            <person name="Symeonidi A."/>
            <person name="Elias M."/>
            <person name="Eveleigh R.J."/>
            <person name="Herman E.K."/>
            <person name="Klute M.J."/>
            <person name="Nakayama T."/>
            <person name="Obornik M."/>
            <person name="Reyes-Prieto A."/>
            <person name="Armbrust E.V."/>
            <person name="Aves S.J."/>
            <person name="Beiko R.G."/>
            <person name="Coutinho P."/>
            <person name="Dacks J.B."/>
            <person name="Durnford D.G."/>
            <person name="Fast N.M."/>
            <person name="Green B.R."/>
            <person name="Grisdale C."/>
            <person name="Hempe F."/>
            <person name="Henrissat B."/>
            <person name="Hoppner M.P."/>
            <person name="Ishida K.-I."/>
            <person name="Kim E."/>
            <person name="Koreny L."/>
            <person name="Kroth P.G."/>
            <person name="Liu Y."/>
            <person name="Malik S.-B."/>
            <person name="Maier U.G."/>
            <person name="McRose D."/>
            <person name="Mock T."/>
            <person name="Neilson J.A."/>
            <person name="Onodera N.T."/>
            <person name="Poole A.M."/>
            <person name="Pritham E.J."/>
            <person name="Richards T.A."/>
            <person name="Rocap G."/>
            <person name="Roy S.W."/>
            <person name="Sarai C."/>
            <person name="Schaack S."/>
            <person name="Shirato S."/>
            <person name="Slamovits C.H."/>
            <person name="Spencer D.F."/>
            <person name="Suzuki S."/>
            <person name="Worden A.Z."/>
            <person name="Zauner S."/>
            <person name="Barry K."/>
            <person name="Bell C."/>
            <person name="Bharti A.K."/>
            <person name="Crow J.A."/>
            <person name="Grimwood J."/>
            <person name="Kramer R."/>
            <person name="Lindquist E."/>
            <person name="Lucas S."/>
            <person name="Salamov A."/>
            <person name="McFadden G.I."/>
            <person name="Lane C.E."/>
            <person name="Keeling P.J."/>
            <person name="Gray M.W."/>
            <person name="Grigoriev I.V."/>
            <person name="Archibald J.M."/>
        </authorList>
    </citation>
    <scope>NUCLEOTIDE SEQUENCE</scope>
    <source>
        <strain evidence="8">CCMP2712</strain>
    </source>
</reference>
<dbReference type="SMART" id="SM00219">
    <property type="entry name" value="TyrKc"/>
    <property type="match status" value="1"/>
</dbReference>
<dbReference type="InterPro" id="IPR020635">
    <property type="entry name" value="Tyr_kinase_cat_dom"/>
</dbReference>
<dbReference type="eggNOG" id="KOG0192">
    <property type="taxonomic scope" value="Eukaryota"/>
</dbReference>
<dbReference type="STRING" id="905079.L1I6X6"/>
<accession>L1I6X6</accession>
<evidence type="ECO:0000313" key="7">
    <source>
        <dbReference type="EnsemblProtists" id="EKX32013"/>
    </source>
</evidence>
<sequence>MGWKKHRVCEKKLRSFHSFIQYENVLGIEITEDSIERGWFSGWKAWKSAGKQLSVPGNRLLNSFHPYLRAAPNAAHQPPRIESDNTYNDPNAALATKSVLLSLDDINDERGFEGKKLGRLPPPGHGRLIKESSLSLSHNYLYTVAESNESDQDASVHLPPEVSCGDPVSGFLPFNQCEVAIYDDDNPVDVDGDFTPTMTGNLYRGTFCGKEVLVKRLKSSDVGDPTKPVYKDLLLEAKVMTMVGMHKNVAFLHGVQMGEFLMPNLIIDKPGGPNLQEFFGIWREKHKGGLKKPTIFAWSKDLLRGLSYLHERSQPILHRDIRPANLRLSEDLRTVKIYGFEAATMYDIQDVSIPLNSRRWLMHCSSNHDMAHDGNMEVPLIHRLYTGGQDGRYTAPEVSLGNAFGMKADVYGCALVMWEMCSGKQPFGIGDMKKVPSSVKRQIPMSKVRLGENSWSINPKDIATLNLRPDAKLVSWRQLRELIQQAWDPKPSKRPSALNMLQQLETLHGCPSEKADPAPRLDIESRAFYDVAVSCSSCKLM</sequence>
<keyword evidence="3" id="KW-0418">Kinase</keyword>
<dbReference type="Gene3D" id="3.30.200.20">
    <property type="entry name" value="Phosphorylase Kinase, domain 1"/>
    <property type="match status" value="1"/>
</dbReference>
<keyword evidence="4" id="KW-0067">ATP-binding</keyword>
<dbReference type="InterPro" id="IPR000719">
    <property type="entry name" value="Prot_kinase_dom"/>
</dbReference>
<dbReference type="Gene3D" id="1.10.510.10">
    <property type="entry name" value="Transferase(Phosphotransferase) domain 1"/>
    <property type="match status" value="1"/>
</dbReference>
<protein>
    <recommendedName>
        <fullName evidence="5">Protein kinase domain-containing protein</fullName>
    </recommendedName>
</protein>
<keyword evidence="2" id="KW-0547">Nucleotide-binding</keyword>
<evidence type="ECO:0000256" key="4">
    <source>
        <dbReference type="ARBA" id="ARBA00022840"/>
    </source>
</evidence>
<keyword evidence="8" id="KW-1185">Reference proteome</keyword>